<name>A0A1E3PF50_9ASCO</name>
<evidence type="ECO:0000256" key="3">
    <source>
        <dbReference type="RuleBase" id="RU365099"/>
    </source>
</evidence>
<dbReference type="OrthoDB" id="538640at2759"/>
<protein>
    <recommendedName>
        <fullName evidence="3">Altered inheritance of mitochondria protein 41</fullName>
    </recommendedName>
</protein>
<organism evidence="4 5">
    <name type="scientific">Nadsonia fulvescens var. elongata DSM 6958</name>
    <dbReference type="NCBI Taxonomy" id="857566"/>
    <lineage>
        <taxon>Eukaryota</taxon>
        <taxon>Fungi</taxon>
        <taxon>Dikarya</taxon>
        <taxon>Ascomycota</taxon>
        <taxon>Saccharomycotina</taxon>
        <taxon>Dipodascomycetes</taxon>
        <taxon>Dipodascales</taxon>
        <taxon>Dipodascales incertae sedis</taxon>
        <taxon>Nadsonia</taxon>
    </lineage>
</organism>
<dbReference type="Proteomes" id="UP000095009">
    <property type="component" value="Unassembled WGS sequence"/>
</dbReference>
<dbReference type="InterPro" id="IPR019004">
    <property type="entry name" value="YqeY/Aim41"/>
</dbReference>
<evidence type="ECO:0000313" key="4">
    <source>
        <dbReference type="EMBL" id="ODQ63572.1"/>
    </source>
</evidence>
<proteinExistence type="inferred from homology"/>
<dbReference type="Gene3D" id="1.10.1510.10">
    <property type="entry name" value="Uncharacterised protein YqeY/AIM41 PF09424, N-terminal domain"/>
    <property type="match status" value="1"/>
</dbReference>
<keyword evidence="5" id="KW-1185">Reference proteome</keyword>
<dbReference type="InterPro" id="IPR042184">
    <property type="entry name" value="YqeY/Aim41_N"/>
</dbReference>
<keyword evidence="2 3" id="KW-0496">Mitochondrion</keyword>
<dbReference type="GO" id="GO:0016884">
    <property type="term" value="F:carbon-nitrogen ligase activity, with glutamine as amido-N-donor"/>
    <property type="evidence" value="ECO:0007669"/>
    <property type="project" value="UniProtKB-UniRule"/>
</dbReference>
<evidence type="ECO:0000313" key="5">
    <source>
        <dbReference type="Proteomes" id="UP000095009"/>
    </source>
</evidence>
<comment type="similarity">
    <text evidence="1 3">Belongs to the AIM41 family.</text>
</comment>
<evidence type="ECO:0000256" key="2">
    <source>
        <dbReference type="ARBA" id="ARBA00023128"/>
    </source>
</evidence>
<comment type="subcellular location">
    <subcellularLocation>
        <location evidence="3">Mitochondrion</location>
    </subcellularLocation>
</comment>
<dbReference type="SUPFAM" id="SSF89095">
    <property type="entry name" value="GatB/YqeY motif"/>
    <property type="match status" value="1"/>
</dbReference>
<dbReference type="PANTHER" id="PTHR28055">
    <property type="entry name" value="ALTERED INHERITANCE OF MITOCHONDRIA PROTEIN 41, MITOCHONDRIAL"/>
    <property type="match status" value="1"/>
</dbReference>
<sequence>MATVREDLKKAMRAGLNTEKIVIRGIMSEIKNKNIDKAGTIATDFNFADMISTMAAARERSIAEFKEAKREDLVEKEMSELVVLKRYLEQIPMASEVEIDAKVKQVISSLGLPAGSKISVGKVMAKIPWKSVEDEWNASAKVIRSSVMKLCGAPSKK</sequence>
<dbReference type="PANTHER" id="PTHR28055:SF1">
    <property type="entry name" value="ALTERED INHERITANCE OF MITOCHONDRIA PROTEIN 41, MITOCHONDRIAL"/>
    <property type="match status" value="1"/>
</dbReference>
<gene>
    <name evidence="3" type="primary">AIM41</name>
    <name evidence="4" type="ORF">NADFUDRAFT_71805</name>
</gene>
<dbReference type="EMBL" id="KV454414">
    <property type="protein sequence ID" value="ODQ63572.1"/>
    <property type="molecule type" value="Genomic_DNA"/>
</dbReference>
<dbReference type="Pfam" id="PF09424">
    <property type="entry name" value="YqeY"/>
    <property type="match status" value="1"/>
</dbReference>
<evidence type="ECO:0000256" key="1">
    <source>
        <dbReference type="ARBA" id="ARBA00007538"/>
    </source>
</evidence>
<accession>A0A1E3PF50</accession>
<dbReference type="InterPro" id="IPR003789">
    <property type="entry name" value="Asn/Gln_tRNA_amidoTrase-B-like"/>
</dbReference>
<dbReference type="GO" id="GO:0005739">
    <property type="term" value="C:mitochondrion"/>
    <property type="evidence" value="ECO:0007669"/>
    <property type="project" value="UniProtKB-SubCell"/>
</dbReference>
<dbReference type="AlphaFoldDB" id="A0A1E3PF50"/>
<reference evidence="4 5" key="1">
    <citation type="journal article" date="2016" name="Proc. Natl. Acad. Sci. U.S.A.">
        <title>Comparative genomics of biotechnologically important yeasts.</title>
        <authorList>
            <person name="Riley R."/>
            <person name="Haridas S."/>
            <person name="Wolfe K.H."/>
            <person name="Lopes M.R."/>
            <person name="Hittinger C.T."/>
            <person name="Goeker M."/>
            <person name="Salamov A.A."/>
            <person name="Wisecaver J.H."/>
            <person name="Long T.M."/>
            <person name="Calvey C.H."/>
            <person name="Aerts A.L."/>
            <person name="Barry K.W."/>
            <person name="Choi C."/>
            <person name="Clum A."/>
            <person name="Coughlan A.Y."/>
            <person name="Deshpande S."/>
            <person name="Douglass A.P."/>
            <person name="Hanson S.J."/>
            <person name="Klenk H.-P."/>
            <person name="LaButti K.M."/>
            <person name="Lapidus A."/>
            <person name="Lindquist E.A."/>
            <person name="Lipzen A.M."/>
            <person name="Meier-Kolthoff J.P."/>
            <person name="Ohm R.A."/>
            <person name="Otillar R.P."/>
            <person name="Pangilinan J.L."/>
            <person name="Peng Y."/>
            <person name="Rokas A."/>
            <person name="Rosa C.A."/>
            <person name="Scheuner C."/>
            <person name="Sibirny A.A."/>
            <person name="Slot J.C."/>
            <person name="Stielow J.B."/>
            <person name="Sun H."/>
            <person name="Kurtzman C.P."/>
            <person name="Blackwell M."/>
            <person name="Grigoriev I.V."/>
            <person name="Jeffries T.W."/>
        </authorList>
    </citation>
    <scope>NUCLEOTIDE SEQUENCE [LARGE SCALE GENOMIC DNA]</scope>
    <source>
        <strain evidence="4 5">DSM 6958</strain>
    </source>
</reference>
<dbReference type="STRING" id="857566.A0A1E3PF50"/>